<sequence length="309" mass="36246">MPEKQTIRFFHGDAVKKEFPDHHEWFVPELIKHLNSVLAAINDPSCRIVLKTNDEALLEIELSDGLTRHTERMLYDDYIDRLDGFIVDFVKMVNTRLIHRFNGYGIVPLLSTAGANESFNKSCLYLAFASRQEVLNSIPGYSVLGDADNYLPLFPDKAKDIPQIPVRLTLEELNLRYQSDLYDGRHYLPVYADKEAPKWLREELEKVLNINPGNTIQLNIKSPADPVSNRMRVVFTAGPFQTVEHLDKWNFYELGMMFNKLLRDKEEKYCLLRPDDDNFIYAYCDRSQFELFKKYDYVEVHYLNIFDER</sequence>
<protein>
    <submittedName>
        <fullName evidence="1">Uncharacterized protein</fullName>
    </submittedName>
</protein>
<accession>A0A1G7M8H1</accession>
<dbReference type="AlphaFoldDB" id="A0A1G7M8H1"/>
<evidence type="ECO:0000313" key="2">
    <source>
        <dbReference type="Proteomes" id="UP000199045"/>
    </source>
</evidence>
<dbReference type="OrthoDB" id="634925at2"/>
<evidence type="ECO:0000313" key="1">
    <source>
        <dbReference type="EMBL" id="SDF58005.1"/>
    </source>
</evidence>
<dbReference type="EMBL" id="FNBN01000002">
    <property type="protein sequence ID" value="SDF58005.1"/>
    <property type="molecule type" value="Genomic_DNA"/>
</dbReference>
<organism evidence="1 2">
    <name type="scientific">Chitinophaga filiformis</name>
    <name type="common">Myxococcus filiformis</name>
    <name type="synonym">Flexibacter filiformis</name>
    <dbReference type="NCBI Taxonomy" id="104663"/>
    <lineage>
        <taxon>Bacteria</taxon>
        <taxon>Pseudomonadati</taxon>
        <taxon>Bacteroidota</taxon>
        <taxon>Chitinophagia</taxon>
        <taxon>Chitinophagales</taxon>
        <taxon>Chitinophagaceae</taxon>
        <taxon>Chitinophaga</taxon>
    </lineage>
</organism>
<proteinExistence type="predicted"/>
<name>A0A1G7M8H1_CHIFI</name>
<reference evidence="1 2" key="1">
    <citation type="submission" date="2016-10" db="EMBL/GenBank/DDBJ databases">
        <authorList>
            <person name="de Groot N.N."/>
        </authorList>
    </citation>
    <scope>NUCLEOTIDE SEQUENCE [LARGE SCALE GENOMIC DNA]</scope>
    <source>
        <strain evidence="1 2">DSM 527</strain>
    </source>
</reference>
<dbReference type="Proteomes" id="UP000199045">
    <property type="component" value="Unassembled WGS sequence"/>
</dbReference>
<gene>
    <name evidence="1" type="ORF">SAMN04488121_102328</name>
</gene>
<dbReference type="RefSeq" id="WP_089830592.1">
    <property type="nucleotide sequence ID" value="NZ_FNBN01000002.1"/>
</dbReference>